<evidence type="ECO:0000313" key="4">
    <source>
        <dbReference type="Proteomes" id="UP001176429"/>
    </source>
</evidence>
<feature type="transmembrane region" description="Helical" evidence="2">
    <location>
        <begin position="35"/>
        <end position="55"/>
    </location>
</feature>
<organism evidence="3 4">
    <name type="scientific">Hymenobacter aranciens</name>
    <dbReference type="NCBI Taxonomy" id="3063996"/>
    <lineage>
        <taxon>Bacteria</taxon>
        <taxon>Pseudomonadati</taxon>
        <taxon>Bacteroidota</taxon>
        <taxon>Cytophagia</taxon>
        <taxon>Cytophagales</taxon>
        <taxon>Hymenobacteraceae</taxon>
        <taxon>Hymenobacter</taxon>
    </lineage>
</organism>
<dbReference type="EMBL" id="JAUQSY010000014">
    <property type="protein sequence ID" value="MDO7876847.1"/>
    <property type="molecule type" value="Genomic_DNA"/>
</dbReference>
<accession>A0ABT9BF25</accession>
<keyword evidence="2" id="KW-0472">Membrane</keyword>
<gene>
    <name evidence="3" type="ORF">Q5H93_19030</name>
</gene>
<keyword evidence="4" id="KW-1185">Reference proteome</keyword>
<dbReference type="InterPro" id="IPR051675">
    <property type="entry name" value="Endo/Exo/Phosphatase_dom_1"/>
</dbReference>
<evidence type="ECO:0000313" key="3">
    <source>
        <dbReference type="EMBL" id="MDO7876847.1"/>
    </source>
</evidence>
<proteinExistence type="predicted"/>
<feature type="region of interest" description="Disordered" evidence="1">
    <location>
        <begin position="178"/>
        <end position="199"/>
    </location>
</feature>
<keyword evidence="2" id="KW-0812">Transmembrane</keyword>
<dbReference type="Pfam" id="PF12836">
    <property type="entry name" value="HHH_3"/>
    <property type="match status" value="2"/>
</dbReference>
<evidence type="ECO:0000256" key="2">
    <source>
        <dbReference type="SAM" id="Phobius"/>
    </source>
</evidence>
<dbReference type="SUPFAM" id="SSF47781">
    <property type="entry name" value="RuvA domain 2-like"/>
    <property type="match status" value="3"/>
</dbReference>
<dbReference type="PANTHER" id="PTHR21180">
    <property type="entry name" value="ENDONUCLEASE/EXONUCLEASE/PHOSPHATASE FAMILY DOMAIN-CONTAINING PROTEIN 1"/>
    <property type="match status" value="1"/>
</dbReference>
<dbReference type="Proteomes" id="UP001176429">
    <property type="component" value="Unassembled WGS sequence"/>
</dbReference>
<protein>
    <submittedName>
        <fullName evidence="3">Helix-hairpin-helix domain-containing protein</fullName>
    </submittedName>
</protein>
<name>A0ABT9BF25_9BACT</name>
<dbReference type="Gene3D" id="1.10.150.280">
    <property type="entry name" value="AF1531-like domain"/>
    <property type="match status" value="2"/>
</dbReference>
<keyword evidence="2" id="KW-1133">Transmembrane helix</keyword>
<dbReference type="PANTHER" id="PTHR21180:SF32">
    <property type="entry name" value="ENDONUCLEASE_EXONUCLEASE_PHOSPHATASE FAMILY DOMAIN-CONTAINING PROTEIN 1"/>
    <property type="match status" value="1"/>
</dbReference>
<comment type="caution">
    <text evidence="3">The sequence shown here is derived from an EMBL/GenBank/DDBJ whole genome shotgun (WGS) entry which is preliminary data.</text>
</comment>
<dbReference type="RefSeq" id="WP_305008236.1">
    <property type="nucleotide sequence ID" value="NZ_JAUQSY010000014.1"/>
</dbReference>
<reference evidence="3" key="1">
    <citation type="submission" date="2023-07" db="EMBL/GenBank/DDBJ databases">
        <authorList>
            <person name="Kim M.K."/>
        </authorList>
    </citation>
    <scope>NUCLEOTIDE SEQUENCE</scope>
    <source>
        <strain evidence="3">ASUV-10-1</strain>
    </source>
</reference>
<evidence type="ECO:0000256" key="1">
    <source>
        <dbReference type="SAM" id="MobiDB-lite"/>
    </source>
</evidence>
<dbReference type="InterPro" id="IPR010994">
    <property type="entry name" value="RuvA_2-like"/>
</dbReference>
<sequence>MAVSPAPPPPSRAHWTDRGLLRWTRRYLGYSRAEARGLILLLLLALFFLLGPLLWRPQLVTYLPAADQQGLDQLVASLHEHRMSNAALTGRYPQRNGQSSRYPSVARVPLTPFDPNALTTEGWEARGVPHFVAQRMVKYKEAAGGFKDKAKIRKMYGLEDSVYQRLAPFMQLPEEASRRGEPFAKNGTAAGQDGAPSRFVRKPRNLQPFDLNTADTTQLMQIRGIGRWKALAVVKERNLLGGFINEKQLNDIWSFKEAPDLVDSVQKYTFVAPGFVPKQVPINSATFDEMCFHPCIRKPLARAIVAYRNQHGPFKTVADLKQIAFLKEADLEKLRPYVRCD</sequence>